<evidence type="ECO:0000313" key="3">
    <source>
        <dbReference type="Proteomes" id="UP000287166"/>
    </source>
</evidence>
<keyword evidence="3" id="KW-1185">Reference proteome</keyword>
<dbReference type="EMBL" id="BFAD01000016">
    <property type="protein sequence ID" value="GBE89426.1"/>
    <property type="molecule type" value="Genomic_DNA"/>
</dbReference>
<name>A0A401H4Q0_9APHY</name>
<comment type="caution">
    <text evidence="2">The sequence shown here is derived from an EMBL/GenBank/DDBJ whole genome shotgun (WGS) entry which is preliminary data.</text>
</comment>
<dbReference type="RefSeq" id="XP_027620339.1">
    <property type="nucleotide sequence ID" value="XM_027764538.1"/>
</dbReference>
<dbReference type="Proteomes" id="UP000287166">
    <property type="component" value="Unassembled WGS sequence"/>
</dbReference>
<dbReference type="STRING" id="139825.A0A401H4Q0"/>
<reference evidence="2 3" key="1">
    <citation type="journal article" date="2018" name="Sci. Rep.">
        <title>Genome sequence of the cauliflower mushroom Sparassis crispa (Hanabiratake) and its association with beneficial usage.</title>
        <authorList>
            <person name="Kiyama R."/>
            <person name="Furutani Y."/>
            <person name="Kawaguchi K."/>
            <person name="Nakanishi T."/>
        </authorList>
    </citation>
    <scope>NUCLEOTIDE SEQUENCE [LARGE SCALE GENOMIC DNA]</scope>
</reference>
<feature type="domain" description="Protein kinase" evidence="1">
    <location>
        <begin position="1"/>
        <end position="170"/>
    </location>
</feature>
<evidence type="ECO:0000313" key="2">
    <source>
        <dbReference type="EMBL" id="GBE89426.1"/>
    </source>
</evidence>
<dbReference type="InterPro" id="IPR011009">
    <property type="entry name" value="Kinase-like_dom_sf"/>
</dbReference>
<dbReference type="InterPro" id="IPR000719">
    <property type="entry name" value="Prot_kinase_dom"/>
</dbReference>
<protein>
    <recommendedName>
        <fullName evidence="1">Protein kinase domain-containing protein</fullName>
    </recommendedName>
</protein>
<organism evidence="2 3">
    <name type="scientific">Sparassis crispa</name>
    <dbReference type="NCBI Taxonomy" id="139825"/>
    <lineage>
        <taxon>Eukaryota</taxon>
        <taxon>Fungi</taxon>
        <taxon>Dikarya</taxon>
        <taxon>Basidiomycota</taxon>
        <taxon>Agaricomycotina</taxon>
        <taxon>Agaricomycetes</taxon>
        <taxon>Polyporales</taxon>
        <taxon>Sparassidaceae</taxon>
        <taxon>Sparassis</taxon>
    </lineage>
</organism>
<gene>
    <name evidence="2" type="ORF">SCP_1600880</name>
</gene>
<dbReference type="SUPFAM" id="SSF56112">
    <property type="entry name" value="Protein kinase-like (PK-like)"/>
    <property type="match status" value="1"/>
</dbReference>
<dbReference type="InParanoid" id="A0A401H4Q0"/>
<dbReference type="PROSITE" id="PS50011">
    <property type="entry name" value="PROTEIN_KINASE_DOM"/>
    <property type="match status" value="1"/>
</dbReference>
<evidence type="ECO:0000259" key="1">
    <source>
        <dbReference type="PROSITE" id="PS50011"/>
    </source>
</evidence>
<dbReference type="GO" id="GO:0005524">
    <property type="term" value="F:ATP binding"/>
    <property type="evidence" value="ECO:0007669"/>
    <property type="project" value="InterPro"/>
</dbReference>
<dbReference type="Gene3D" id="1.10.510.10">
    <property type="entry name" value="Transferase(Phosphotransferase) domain 1"/>
    <property type="match status" value="1"/>
</dbReference>
<dbReference type="OrthoDB" id="1668230at2759"/>
<proteinExistence type="predicted"/>
<dbReference type="AlphaFoldDB" id="A0A401H4Q0"/>
<sequence length="170" mass="19046">MLPDPMPVLHESPRFLLCKYKENVVVKPLHAEEAEYEILTTLLAGPDCAVQQIGRIIPFDDNSTKEEKRPIVQSIRKVVKKLHSTGTIHGSIQPSHLLLCSDGQVRPCGFSIATSQSMRHADVEKLAGPTRYSSPPHHGLYILKPATKHDDLYATGITIWEFWTGRISVR</sequence>
<dbReference type="GeneID" id="38786343"/>
<dbReference type="GO" id="GO:0004672">
    <property type="term" value="F:protein kinase activity"/>
    <property type="evidence" value="ECO:0007669"/>
    <property type="project" value="InterPro"/>
</dbReference>
<accession>A0A401H4Q0</accession>